<dbReference type="EMBL" id="LAVV01006724">
    <property type="protein sequence ID" value="KNZ58605.1"/>
    <property type="molecule type" value="Genomic_DNA"/>
</dbReference>
<dbReference type="VEuPathDB" id="FungiDB:VP01_1899g2"/>
<gene>
    <name evidence="1" type="ORF">VP01_1899g2</name>
</gene>
<evidence type="ECO:0000313" key="2">
    <source>
        <dbReference type="Proteomes" id="UP000037035"/>
    </source>
</evidence>
<accession>A0A0L6VES2</accession>
<reference evidence="1 2" key="1">
    <citation type="submission" date="2015-08" db="EMBL/GenBank/DDBJ databases">
        <title>Next Generation Sequencing and Analysis of the Genome of Puccinia sorghi L Schw, the Causal Agent of Maize Common Rust.</title>
        <authorList>
            <person name="Rochi L."/>
            <person name="Burguener G."/>
            <person name="Darino M."/>
            <person name="Turjanski A."/>
            <person name="Kreff E."/>
            <person name="Dieguez M.J."/>
            <person name="Sacco F."/>
        </authorList>
    </citation>
    <scope>NUCLEOTIDE SEQUENCE [LARGE SCALE GENOMIC DNA]</scope>
    <source>
        <strain evidence="1 2">RO10H11247</strain>
    </source>
</reference>
<proteinExistence type="predicted"/>
<name>A0A0L6VES2_9BASI</name>
<keyword evidence="2" id="KW-1185">Reference proteome</keyword>
<dbReference type="OrthoDB" id="2512541at2759"/>
<sequence>MVVNTRSGAVRILFESFTEQFKEGKRDPLEKRFIIEIIDFTPFEPSNPSEKGDLKFVSTFLHQTKPFIGPVYSSSEVGCGLMWALGWWNVQQIFMYFLKSLKINFMWKELMI</sequence>
<evidence type="ECO:0000313" key="1">
    <source>
        <dbReference type="EMBL" id="KNZ58605.1"/>
    </source>
</evidence>
<dbReference type="Proteomes" id="UP000037035">
    <property type="component" value="Unassembled WGS sequence"/>
</dbReference>
<organism evidence="1 2">
    <name type="scientific">Puccinia sorghi</name>
    <dbReference type="NCBI Taxonomy" id="27349"/>
    <lineage>
        <taxon>Eukaryota</taxon>
        <taxon>Fungi</taxon>
        <taxon>Dikarya</taxon>
        <taxon>Basidiomycota</taxon>
        <taxon>Pucciniomycotina</taxon>
        <taxon>Pucciniomycetes</taxon>
        <taxon>Pucciniales</taxon>
        <taxon>Pucciniaceae</taxon>
        <taxon>Puccinia</taxon>
    </lineage>
</organism>
<dbReference type="AlphaFoldDB" id="A0A0L6VES2"/>
<comment type="caution">
    <text evidence="1">The sequence shown here is derived from an EMBL/GenBank/DDBJ whole genome shotgun (WGS) entry which is preliminary data.</text>
</comment>
<protein>
    <submittedName>
        <fullName evidence="1">Uncharacterized protein</fullName>
    </submittedName>
</protein>